<evidence type="ECO:0000313" key="2">
    <source>
        <dbReference type="EMBL" id="PQP07988.1"/>
    </source>
</evidence>
<keyword evidence="1" id="KW-0812">Transmembrane</keyword>
<dbReference type="EMBL" id="PUIQ01000099">
    <property type="protein sequence ID" value="PQP07988.1"/>
    <property type="molecule type" value="Genomic_DNA"/>
</dbReference>
<reference evidence="2 3" key="1">
    <citation type="submission" date="2018-02" db="EMBL/GenBank/DDBJ databases">
        <title>Draft genome sequencing of Burkholderia cepacia Y14-15.</title>
        <authorList>
            <person name="Zheng B.-X."/>
        </authorList>
    </citation>
    <scope>NUCLEOTIDE SEQUENCE [LARGE SCALE GENOMIC DNA]</scope>
    <source>
        <strain evidence="2 3">Y14-15</strain>
    </source>
</reference>
<gene>
    <name evidence="2" type="ORF">C5615_37015</name>
</gene>
<organism evidence="2 3">
    <name type="scientific">Burkholderia cepacia</name>
    <name type="common">Pseudomonas cepacia</name>
    <dbReference type="NCBI Taxonomy" id="292"/>
    <lineage>
        <taxon>Bacteria</taxon>
        <taxon>Pseudomonadati</taxon>
        <taxon>Pseudomonadota</taxon>
        <taxon>Betaproteobacteria</taxon>
        <taxon>Burkholderiales</taxon>
        <taxon>Burkholderiaceae</taxon>
        <taxon>Burkholderia</taxon>
        <taxon>Burkholderia cepacia complex</taxon>
    </lineage>
</organism>
<proteinExistence type="predicted"/>
<sequence>MPAGKIQPVIVCDPVSTAYGFNAVDEALCPSSNGRFYRATQQQAYLISPDSAGYIDSVTQPFDYAQAGGFWGFAFTTVLALWLVARSAGAVISIVRRGF</sequence>
<dbReference type="AlphaFoldDB" id="A0A2S8HZZ1"/>
<keyword evidence="1" id="KW-0472">Membrane</keyword>
<evidence type="ECO:0000313" key="3">
    <source>
        <dbReference type="Proteomes" id="UP000238206"/>
    </source>
</evidence>
<name>A0A2S8HZZ1_BURCE</name>
<dbReference type="Proteomes" id="UP000238206">
    <property type="component" value="Unassembled WGS sequence"/>
</dbReference>
<evidence type="ECO:0000256" key="1">
    <source>
        <dbReference type="SAM" id="Phobius"/>
    </source>
</evidence>
<protein>
    <submittedName>
        <fullName evidence="2">Uncharacterized protein</fullName>
    </submittedName>
</protein>
<accession>A0A2S8HZZ1</accession>
<feature type="transmembrane region" description="Helical" evidence="1">
    <location>
        <begin position="70"/>
        <end position="95"/>
    </location>
</feature>
<comment type="caution">
    <text evidence="2">The sequence shown here is derived from an EMBL/GenBank/DDBJ whole genome shotgun (WGS) entry which is preliminary data.</text>
</comment>
<keyword evidence="1" id="KW-1133">Transmembrane helix</keyword>